<comment type="similarity">
    <text evidence="3">Belongs to the flavokinase family.</text>
</comment>
<dbReference type="InterPro" id="IPR023468">
    <property type="entry name" value="Riboflavin_kinase"/>
</dbReference>
<keyword evidence="6" id="KW-0285">Flavoprotein</keyword>
<dbReference type="Pfam" id="PF01687">
    <property type="entry name" value="Flavokinase"/>
    <property type="match status" value="1"/>
</dbReference>
<comment type="pathway">
    <text evidence="2">Cofactor biosynthesis; FMN biosynthesis; FMN from riboflavin (ATP route): step 1/1.</text>
</comment>
<dbReference type="InterPro" id="IPR023465">
    <property type="entry name" value="Riboflavin_kinase_dom_sf"/>
</dbReference>
<evidence type="ECO:0000313" key="17">
    <source>
        <dbReference type="Proteomes" id="UP000664169"/>
    </source>
</evidence>
<gene>
    <name evidence="16" type="ORF">GOMPHAMPRED_000086</name>
</gene>
<evidence type="ECO:0000256" key="8">
    <source>
        <dbReference type="ARBA" id="ARBA00022679"/>
    </source>
</evidence>
<sequence>MSTPSRASRPSTVGPESGPEAPFPLKLSGEVIKGFGRGSKELGIPTANIPIDGLSVAGHTDLASGVYFGYCSLSNTSSSKGSSEEGKDANEQSSQPHIYEMVMSVGWNPFYKNTKRSVEVHILHDFSQDFYGAHLKLLILGFVREELDYVSLEALVEDIKTDINVTKASLAREGWEVFERDEWLRDVSVV</sequence>
<feature type="region of interest" description="Disordered" evidence="14">
    <location>
        <begin position="1"/>
        <end position="25"/>
    </location>
</feature>
<keyword evidence="10" id="KW-0418">Kinase</keyword>
<reference evidence="16" key="1">
    <citation type="submission" date="2021-03" db="EMBL/GenBank/DDBJ databases">
        <authorList>
            <person name="Tagirdzhanova G."/>
        </authorList>
    </citation>
    <scope>NUCLEOTIDE SEQUENCE</scope>
</reference>
<dbReference type="UniPathway" id="UPA00276">
    <property type="reaction ID" value="UER00406"/>
</dbReference>
<dbReference type="OrthoDB" id="276388at2759"/>
<evidence type="ECO:0000256" key="2">
    <source>
        <dbReference type="ARBA" id="ARBA00005201"/>
    </source>
</evidence>
<evidence type="ECO:0000256" key="14">
    <source>
        <dbReference type="SAM" id="MobiDB-lite"/>
    </source>
</evidence>
<comment type="caution">
    <text evidence="16">The sequence shown here is derived from an EMBL/GenBank/DDBJ whole genome shotgun (WGS) entry which is preliminary data.</text>
</comment>
<evidence type="ECO:0000256" key="10">
    <source>
        <dbReference type="ARBA" id="ARBA00022777"/>
    </source>
</evidence>
<comment type="function">
    <text evidence="1">Catalyzes the phosphorylation of riboflavin (vitamin B2) to form flavin mononucleotide (FMN) coenzyme.</text>
</comment>
<dbReference type="GO" id="GO:0005524">
    <property type="term" value="F:ATP binding"/>
    <property type="evidence" value="ECO:0007669"/>
    <property type="project" value="UniProtKB-KW"/>
</dbReference>
<dbReference type="PANTHER" id="PTHR22749">
    <property type="entry name" value="RIBOFLAVIN KINASE/FMN ADENYLYLTRANSFERASE"/>
    <property type="match status" value="1"/>
</dbReference>
<name>A0A8H3I3F4_9LECA</name>
<evidence type="ECO:0000256" key="1">
    <source>
        <dbReference type="ARBA" id="ARBA00003572"/>
    </source>
</evidence>
<keyword evidence="9" id="KW-0547">Nucleotide-binding</keyword>
<evidence type="ECO:0000256" key="12">
    <source>
        <dbReference type="ARBA" id="ARBA00029960"/>
    </source>
</evidence>
<proteinExistence type="inferred from homology"/>
<dbReference type="Proteomes" id="UP000664169">
    <property type="component" value="Unassembled WGS sequence"/>
</dbReference>
<evidence type="ECO:0000256" key="4">
    <source>
        <dbReference type="ARBA" id="ARBA00012105"/>
    </source>
</evidence>
<feature type="domain" description="Riboflavin kinase" evidence="15">
    <location>
        <begin position="20"/>
        <end position="171"/>
    </location>
</feature>
<dbReference type="AlphaFoldDB" id="A0A8H3I3F4"/>
<evidence type="ECO:0000256" key="5">
    <source>
        <dbReference type="ARBA" id="ARBA00017394"/>
    </source>
</evidence>
<keyword evidence="8" id="KW-0808">Transferase</keyword>
<evidence type="ECO:0000256" key="3">
    <source>
        <dbReference type="ARBA" id="ARBA00010108"/>
    </source>
</evidence>
<dbReference type="SMART" id="SM00904">
    <property type="entry name" value="Flavokinase"/>
    <property type="match status" value="1"/>
</dbReference>
<dbReference type="GO" id="GO:0009398">
    <property type="term" value="P:FMN biosynthetic process"/>
    <property type="evidence" value="ECO:0007669"/>
    <property type="project" value="UniProtKB-UniPathway"/>
</dbReference>
<dbReference type="GO" id="GO:0008531">
    <property type="term" value="F:riboflavin kinase activity"/>
    <property type="evidence" value="ECO:0007669"/>
    <property type="project" value="UniProtKB-EC"/>
</dbReference>
<dbReference type="EMBL" id="CAJPDQ010000001">
    <property type="protein sequence ID" value="CAF9903083.1"/>
    <property type="molecule type" value="Genomic_DNA"/>
</dbReference>
<keyword evidence="11" id="KW-0067">ATP-binding</keyword>
<comment type="catalytic activity">
    <reaction evidence="13">
        <text>riboflavin + ATP = FMN + ADP + H(+)</text>
        <dbReference type="Rhea" id="RHEA:14357"/>
        <dbReference type="ChEBI" id="CHEBI:15378"/>
        <dbReference type="ChEBI" id="CHEBI:30616"/>
        <dbReference type="ChEBI" id="CHEBI:57986"/>
        <dbReference type="ChEBI" id="CHEBI:58210"/>
        <dbReference type="ChEBI" id="CHEBI:456216"/>
        <dbReference type="EC" id="2.7.1.26"/>
    </reaction>
</comment>
<dbReference type="Gene3D" id="2.40.30.30">
    <property type="entry name" value="Riboflavin kinase-like"/>
    <property type="match status" value="1"/>
</dbReference>
<dbReference type="InterPro" id="IPR015865">
    <property type="entry name" value="Riboflavin_kinase_bac/euk"/>
</dbReference>
<evidence type="ECO:0000313" key="16">
    <source>
        <dbReference type="EMBL" id="CAF9903083.1"/>
    </source>
</evidence>
<evidence type="ECO:0000256" key="11">
    <source>
        <dbReference type="ARBA" id="ARBA00022840"/>
    </source>
</evidence>
<organism evidence="16 17">
    <name type="scientific">Gomphillus americanus</name>
    <dbReference type="NCBI Taxonomy" id="1940652"/>
    <lineage>
        <taxon>Eukaryota</taxon>
        <taxon>Fungi</taxon>
        <taxon>Dikarya</taxon>
        <taxon>Ascomycota</taxon>
        <taxon>Pezizomycotina</taxon>
        <taxon>Lecanoromycetes</taxon>
        <taxon>OSLEUM clade</taxon>
        <taxon>Ostropomycetidae</taxon>
        <taxon>Ostropales</taxon>
        <taxon>Graphidaceae</taxon>
        <taxon>Gomphilloideae</taxon>
        <taxon>Gomphillus</taxon>
    </lineage>
</organism>
<dbReference type="GO" id="GO:0009231">
    <property type="term" value="P:riboflavin biosynthetic process"/>
    <property type="evidence" value="ECO:0007669"/>
    <property type="project" value="InterPro"/>
</dbReference>
<dbReference type="PANTHER" id="PTHR22749:SF6">
    <property type="entry name" value="RIBOFLAVIN KINASE"/>
    <property type="match status" value="1"/>
</dbReference>
<dbReference type="GO" id="GO:0005739">
    <property type="term" value="C:mitochondrion"/>
    <property type="evidence" value="ECO:0007669"/>
    <property type="project" value="TreeGrafter"/>
</dbReference>
<keyword evidence="7" id="KW-0288">FMN</keyword>
<evidence type="ECO:0000256" key="9">
    <source>
        <dbReference type="ARBA" id="ARBA00022741"/>
    </source>
</evidence>
<feature type="compositionally biased region" description="Polar residues" evidence="14">
    <location>
        <begin position="1"/>
        <end position="11"/>
    </location>
</feature>
<protein>
    <recommendedName>
        <fullName evidence="5">Riboflavin kinase</fullName>
        <ecNumber evidence="4">2.7.1.26</ecNumber>
    </recommendedName>
    <alternativeName>
        <fullName evidence="12">Flavin mononucleotide kinase 1</fullName>
    </alternativeName>
</protein>
<accession>A0A8H3I3F4</accession>
<evidence type="ECO:0000256" key="7">
    <source>
        <dbReference type="ARBA" id="ARBA00022643"/>
    </source>
</evidence>
<evidence type="ECO:0000256" key="6">
    <source>
        <dbReference type="ARBA" id="ARBA00022630"/>
    </source>
</evidence>
<evidence type="ECO:0000256" key="13">
    <source>
        <dbReference type="ARBA" id="ARBA00047880"/>
    </source>
</evidence>
<dbReference type="SUPFAM" id="SSF82114">
    <property type="entry name" value="Riboflavin kinase-like"/>
    <property type="match status" value="1"/>
</dbReference>
<evidence type="ECO:0000259" key="15">
    <source>
        <dbReference type="SMART" id="SM00904"/>
    </source>
</evidence>
<keyword evidence="17" id="KW-1185">Reference proteome</keyword>
<dbReference type="EC" id="2.7.1.26" evidence="4"/>